<accession>A0A8J2L617</accession>
<dbReference type="OrthoDB" id="7881929at2759"/>
<reference evidence="1" key="1">
    <citation type="submission" date="2021-06" db="EMBL/GenBank/DDBJ databases">
        <authorList>
            <person name="Hodson N. C."/>
            <person name="Mongue J. A."/>
            <person name="Jaron S. K."/>
        </authorList>
    </citation>
    <scope>NUCLEOTIDE SEQUENCE</scope>
</reference>
<sequence length="154" mass="17458">MDSTISELVSKDGISFRTIAKSSALRRLFKSEFGNLPKCHTAIRRRFMAYGEQIQTEKIAQIQKYLAGGGKYSLTIDEWTAKNNRRYLNINIHDKNSFRLNLGLEPIPTEFTSVECLRLVKKRLSKYGIDLLTHIVGCTNDGASIMQKYGHISG</sequence>
<proteinExistence type="predicted"/>
<dbReference type="Proteomes" id="UP000708208">
    <property type="component" value="Unassembled WGS sequence"/>
</dbReference>
<keyword evidence="2" id="KW-1185">Reference proteome</keyword>
<evidence type="ECO:0000313" key="1">
    <source>
        <dbReference type="EMBL" id="CAG7825670.1"/>
    </source>
</evidence>
<name>A0A8J2L617_9HEXA</name>
<dbReference type="AlphaFoldDB" id="A0A8J2L617"/>
<protein>
    <submittedName>
        <fullName evidence="1">Uncharacterized protein</fullName>
    </submittedName>
</protein>
<organism evidence="1 2">
    <name type="scientific">Allacma fusca</name>
    <dbReference type="NCBI Taxonomy" id="39272"/>
    <lineage>
        <taxon>Eukaryota</taxon>
        <taxon>Metazoa</taxon>
        <taxon>Ecdysozoa</taxon>
        <taxon>Arthropoda</taxon>
        <taxon>Hexapoda</taxon>
        <taxon>Collembola</taxon>
        <taxon>Symphypleona</taxon>
        <taxon>Sminthuridae</taxon>
        <taxon>Allacma</taxon>
    </lineage>
</organism>
<feature type="non-terminal residue" evidence="1">
    <location>
        <position position="154"/>
    </location>
</feature>
<gene>
    <name evidence="1" type="ORF">AFUS01_LOCUS35771</name>
</gene>
<dbReference type="EMBL" id="CAJVCH010537171">
    <property type="protein sequence ID" value="CAG7825670.1"/>
    <property type="molecule type" value="Genomic_DNA"/>
</dbReference>
<evidence type="ECO:0000313" key="2">
    <source>
        <dbReference type="Proteomes" id="UP000708208"/>
    </source>
</evidence>
<comment type="caution">
    <text evidence="1">The sequence shown here is derived from an EMBL/GenBank/DDBJ whole genome shotgun (WGS) entry which is preliminary data.</text>
</comment>